<keyword evidence="2" id="KW-1003">Cell membrane</keyword>
<keyword evidence="10" id="KW-1185">Reference proteome</keyword>
<comment type="caution">
    <text evidence="8">The sequence shown here is derived from an EMBL/GenBank/DDBJ whole genome shotgun (WGS) entry which is preliminary data.</text>
</comment>
<evidence type="ECO:0000256" key="1">
    <source>
        <dbReference type="ARBA" id="ARBA00004651"/>
    </source>
</evidence>
<reference evidence="8 10" key="1">
    <citation type="journal article" date="2014" name="Genome Announc.">
        <title>Draft Genome Sequence of Bacillus alcalophilus AV1934, a Classic Alkaliphile Isolated from Human Feces in 1934.</title>
        <authorList>
            <person name="Attie O."/>
            <person name="Jayaprakash A."/>
            <person name="Shah H."/>
            <person name="Paulsen I.T."/>
            <person name="Morino M."/>
            <person name="Takahashi Y."/>
            <person name="Narumi I."/>
            <person name="Sachidanandam R."/>
            <person name="Satoh K."/>
            <person name="Ito M."/>
            <person name="Krulwich T.A."/>
        </authorList>
    </citation>
    <scope>NUCLEOTIDE SEQUENCE [LARGE SCALE GENOMIC DNA]</scope>
    <source>
        <strain evidence="8 10">AV1934</strain>
    </source>
</reference>
<evidence type="ECO:0000256" key="4">
    <source>
        <dbReference type="ARBA" id="ARBA00022989"/>
    </source>
</evidence>
<protein>
    <recommendedName>
        <fullName evidence="7">Type II secretion system protein GspF domain-containing protein</fullName>
    </recommendedName>
</protein>
<evidence type="ECO:0000256" key="6">
    <source>
        <dbReference type="SAM" id="Phobius"/>
    </source>
</evidence>
<evidence type="ECO:0000256" key="3">
    <source>
        <dbReference type="ARBA" id="ARBA00022692"/>
    </source>
</evidence>
<feature type="domain" description="Type II secretion system protein GspF" evidence="7">
    <location>
        <begin position="155"/>
        <end position="282"/>
    </location>
</feature>
<dbReference type="PANTHER" id="PTHR35007:SF2">
    <property type="entry name" value="PILUS ASSEMBLE PROTEIN"/>
    <property type="match status" value="1"/>
</dbReference>
<dbReference type="STRING" id="1218173.BALCAV_0213145"/>
<feature type="transmembrane region" description="Helical" evidence="6">
    <location>
        <begin position="113"/>
        <end position="133"/>
    </location>
</feature>
<dbReference type="Pfam" id="PF00482">
    <property type="entry name" value="T2SSF"/>
    <property type="match status" value="1"/>
</dbReference>
<dbReference type="AlphaFoldDB" id="A0A094WLX8"/>
<feature type="transmembrane region" description="Helical" evidence="6">
    <location>
        <begin position="86"/>
        <end position="107"/>
    </location>
</feature>
<organism evidence="8 10">
    <name type="scientific">Alkalihalobacillus alcalophilus ATCC 27647 = CGMCC 1.3604</name>
    <dbReference type="NCBI Taxonomy" id="1218173"/>
    <lineage>
        <taxon>Bacteria</taxon>
        <taxon>Bacillati</taxon>
        <taxon>Bacillota</taxon>
        <taxon>Bacilli</taxon>
        <taxon>Bacillales</taxon>
        <taxon>Bacillaceae</taxon>
        <taxon>Alkalihalobacillus</taxon>
    </lineage>
</organism>
<dbReference type="PANTHER" id="PTHR35007">
    <property type="entry name" value="INTEGRAL MEMBRANE PROTEIN-RELATED"/>
    <property type="match status" value="1"/>
</dbReference>
<dbReference type="Proteomes" id="UP000002754">
    <property type="component" value="Unassembled WGS sequence"/>
</dbReference>
<gene>
    <name evidence="9" type="ORF">AJ85_17565</name>
    <name evidence="8" type="ORF">BALCAV_0213145</name>
</gene>
<feature type="transmembrane region" description="Helical" evidence="6">
    <location>
        <begin position="264"/>
        <end position="284"/>
    </location>
</feature>
<name>A0A094WLX8_ALKAL</name>
<dbReference type="Proteomes" id="UP000297014">
    <property type="component" value="Unassembled WGS sequence"/>
</dbReference>
<keyword evidence="5 6" id="KW-0472">Membrane</keyword>
<accession>A0A094WLX8</accession>
<evidence type="ECO:0000313" key="9">
    <source>
        <dbReference type="EMBL" id="THG89477.1"/>
    </source>
</evidence>
<evidence type="ECO:0000313" key="11">
    <source>
        <dbReference type="Proteomes" id="UP000297014"/>
    </source>
</evidence>
<dbReference type="eggNOG" id="COG2064">
    <property type="taxonomic scope" value="Bacteria"/>
</dbReference>
<dbReference type="GO" id="GO:0005886">
    <property type="term" value="C:plasma membrane"/>
    <property type="evidence" value="ECO:0007669"/>
    <property type="project" value="UniProtKB-SubCell"/>
</dbReference>
<evidence type="ECO:0000259" key="7">
    <source>
        <dbReference type="Pfam" id="PF00482"/>
    </source>
</evidence>
<keyword evidence="4 6" id="KW-1133">Transmembrane helix</keyword>
<evidence type="ECO:0000256" key="2">
    <source>
        <dbReference type="ARBA" id="ARBA00022475"/>
    </source>
</evidence>
<reference evidence="9 11" key="2">
    <citation type="submission" date="2014-01" db="EMBL/GenBank/DDBJ databases">
        <title>Draft genome sequencing of Bacillus alcalophilus CGMCC 1.3604.</title>
        <authorList>
            <person name="Yang J."/>
            <person name="Diao L."/>
            <person name="Yang S."/>
        </authorList>
    </citation>
    <scope>NUCLEOTIDE SEQUENCE [LARGE SCALE GENOMIC DNA]</scope>
    <source>
        <strain evidence="9 11">CGMCC 1.3604</strain>
    </source>
</reference>
<keyword evidence="3 6" id="KW-0812">Transmembrane</keyword>
<comment type="subcellular location">
    <subcellularLocation>
        <location evidence="1">Cell membrane</location>
        <topology evidence="1">Multi-pass membrane protein</topology>
    </subcellularLocation>
</comment>
<evidence type="ECO:0000256" key="5">
    <source>
        <dbReference type="ARBA" id="ARBA00023136"/>
    </source>
</evidence>
<dbReference type="EMBL" id="ALPT02000041">
    <property type="protein sequence ID" value="KGA96963.1"/>
    <property type="molecule type" value="Genomic_DNA"/>
</dbReference>
<dbReference type="RefSeq" id="WP_003321114.1">
    <property type="nucleotide sequence ID" value="NZ_ALPT02000041.1"/>
</dbReference>
<dbReference type="OrthoDB" id="9793966at2"/>
<proteinExistence type="predicted"/>
<feature type="transmembrane region" description="Helical" evidence="6">
    <location>
        <begin position="6"/>
        <end position="22"/>
    </location>
</feature>
<evidence type="ECO:0000313" key="10">
    <source>
        <dbReference type="Proteomes" id="UP000002754"/>
    </source>
</evidence>
<dbReference type="InterPro" id="IPR018076">
    <property type="entry name" value="T2SS_GspF_dom"/>
</dbReference>
<evidence type="ECO:0000313" key="8">
    <source>
        <dbReference type="EMBL" id="KGA96963.1"/>
    </source>
</evidence>
<dbReference type="EMBL" id="JALP01000228">
    <property type="protein sequence ID" value="THG89477.1"/>
    <property type="molecule type" value="Genomic_DNA"/>
</dbReference>
<sequence length="287" mass="32474">MIIYGILVGIIVVIYFVLSVLSRNQYDEVIEEFGDQYPLKFMAPISLHLIYKTRLLERLHTQVSSIQGKMISLYGTREAYKHTRMFMTQLVSVVLLCLLAAGMLGLLSEGDHFMFGAGLFFSILIPVLLVNQLSNKEKIRKQRILLELPEVVNKIILLVNAGETVQQALIRCVELNGGDDSPLYEELRVVVNKLTSNEPFADVMNDFSKKCAMQDVSIFTTTVLLNYRKGGQDLILSLRELSHDLWEKRKNISRTKGEEASSKLVFPLMLIFVAVMIIVGYPAITIL</sequence>